<sequence length="109" mass="11216">MEKPTGGDGGSGESLKPGKYIVTGDRQVTTILTVSPPDASGAMQWQLGAGKLSEVTHLPCRTGRYSGPGCTPANAKQSDFPVRPGALMPPVQGCNKVDYAVLFVLGVAA</sequence>
<evidence type="ECO:0000313" key="1">
    <source>
        <dbReference type="EMBL" id="CAK0821858.1"/>
    </source>
</evidence>
<evidence type="ECO:0008006" key="3">
    <source>
        <dbReference type="Google" id="ProtNLM"/>
    </source>
</evidence>
<keyword evidence="2" id="KW-1185">Reference proteome</keyword>
<evidence type="ECO:0000313" key="2">
    <source>
        <dbReference type="Proteomes" id="UP001189429"/>
    </source>
</evidence>
<proteinExistence type="predicted"/>
<accession>A0ABN9RRK3</accession>
<comment type="caution">
    <text evidence="1">The sequence shown here is derived from an EMBL/GenBank/DDBJ whole genome shotgun (WGS) entry which is preliminary data.</text>
</comment>
<reference evidence="1" key="1">
    <citation type="submission" date="2023-10" db="EMBL/GenBank/DDBJ databases">
        <authorList>
            <person name="Chen Y."/>
            <person name="Shah S."/>
            <person name="Dougan E. K."/>
            <person name="Thang M."/>
            <person name="Chan C."/>
        </authorList>
    </citation>
    <scope>NUCLEOTIDE SEQUENCE [LARGE SCALE GENOMIC DNA]</scope>
</reference>
<protein>
    <recommendedName>
        <fullName evidence="3">Subtilisin</fullName>
    </recommendedName>
</protein>
<dbReference type="EMBL" id="CAUYUJ010007751">
    <property type="protein sequence ID" value="CAK0821858.1"/>
    <property type="molecule type" value="Genomic_DNA"/>
</dbReference>
<gene>
    <name evidence="1" type="ORF">PCOR1329_LOCUS23003</name>
</gene>
<organism evidence="1 2">
    <name type="scientific">Prorocentrum cordatum</name>
    <dbReference type="NCBI Taxonomy" id="2364126"/>
    <lineage>
        <taxon>Eukaryota</taxon>
        <taxon>Sar</taxon>
        <taxon>Alveolata</taxon>
        <taxon>Dinophyceae</taxon>
        <taxon>Prorocentrales</taxon>
        <taxon>Prorocentraceae</taxon>
        <taxon>Prorocentrum</taxon>
    </lineage>
</organism>
<dbReference type="Proteomes" id="UP001189429">
    <property type="component" value="Unassembled WGS sequence"/>
</dbReference>
<name>A0ABN9RRK3_9DINO</name>